<feature type="region of interest" description="Disordered" evidence="1">
    <location>
        <begin position="67"/>
        <end position="94"/>
    </location>
</feature>
<evidence type="ECO:0000313" key="3">
    <source>
        <dbReference type="Proteomes" id="UP000601736"/>
    </source>
</evidence>
<name>A0A8H8YZ83_9PROT</name>
<dbReference type="AlphaFoldDB" id="A0A8H8YZ83"/>
<accession>A0A8H8YZ83</accession>
<proteinExistence type="predicted"/>
<evidence type="ECO:0000313" key="2">
    <source>
        <dbReference type="EMBL" id="CAE6491249.1"/>
    </source>
</evidence>
<organism evidence="2 3">
    <name type="scientific">Nitrosomonas nitrosa</name>
    <dbReference type="NCBI Taxonomy" id="52442"/>
    <lineage>
        <taxon>Bacteria</taxon>
        <taxon>Pseudomonadati</taxon>
        <taxon>Pseudomonadota</taxon>
        <taxon>Betaproteobacteria</taxon>
        <taxon>Nitrosomonadales</taxon>
        <taxon>Nitrosomonadaceae</taxon>
        <taxon>Nitrosomonas</taxon>
    </lineage>
</organism>
<comment type="caution">
    <text evidence="2">The sequence shown here is derived from an EMBL/GenBank/DDBJ whole genome shotgun (WGS) entry which is preliminary data.</text>
</comment>
<sequence>MTTNRSLPRTETIASGESPNAASMAATPLVFKSLALIWDIALPPPDNQLIVRLIILLIVRLSKRYPAKKGQRALRPKEGDSSISGRGGPHQHTAGVPGLCAVLHSCHRSPGKQHHRSRLAGTGAP</sequence>
<protein>
    <submittedName>
        <fullName evidence="2">Uncharacterized protein</fullName>
    </submittedName>
</protein>
<dbReference type="Proteomes" id="UP000601736">
    <property type="component" value="Unassembled WGS sequence"/>
</dbReference>
<dbReference type="EMBL" id="CAJNAP010000003">
    <property type="protein sequence ID" value="CAE6491249.1"/>
    <property type="molecule type" value="Genomic_DNA"/>
</dbReference>
<evidence type="ECO:0000256" key="1">
    <source>
        <dbReference type="SAM" id="MobiDB-lite"/>
    </source>
</evidence>
<reference evidence="2" key="1">
    <citation type="submission" date="2021-02" db="EMBL/GenBank/DDBJ databases">
        <authorList>
            <person name="Han P."/>
        </authorList>
    </citation>
    <scope>NUCLEOTIDE SEQUENCE</scope>
    <source>
        <strain evidence="2">Nitrosomonas nitrosa 18-3D</strain>
    </source>
</reference>
<gene>
    <name evidence="2" type="ORF">NMYAN_110061</name>
</gene>